<dbReference type="AlphaFoldDB" id="A0A844FT32"/>
<protein>
    <submittedName>
        <fullName evidence="1">Uncharacterized protein</fullName>
    </submittedName>
</protein>
<name>A0A844FT32_9FIRM</name>
<accession>A0A844FT32</accession>
<evidence type="ECO:0000313" key="2">
    <source>
        <dbReference type="Proteomes" id="UP000442619"/>
    </source>
</evidence>
<dbReference type="Proteomes" id="UP000442619">
    <property type="component" value="Unassembled WGS sequence"/>
</dbReference>
<dbReference type="EMBL" id="VUNM01000006">
    <property type="protein sequence ID" value="MST88795.1"/>
    <property type="molecule type" value="Genomic_DNA"/>
</dbReference>
<gene>
    <name evidence="1" type="ORF">FYJ79_04255</name>
</gene>
<proteinExistence type="predicted"/>
<reference evidence="1 2" key="1">
    <citation type="submission" date="2019-08" db="EMBL/GenBank/DDBJ databases">
        <title>In-depth cultivation of the pig gut microbiome towards novel bacterial diversity and tailored functional studies.</title>
        <authorList>
            <person name="Wylensek D."/>
            <person name="Hitch T.C.A."/>
            <person name="Clavel T."/>
        </authorList>
    </citation>
    <scope>NUCLEOTIDE SEQUENCE [LARGE SCALE GENOMIC DNA]</scope>
    <source>
        <strain evidence="1 2">CA-Schmier-601-WT-3</strain>
    </source>
</reference>
<organism evidence="1 2">
    <name type="scientific">Sharpea porci</name>
    <dbReference type="NCBI Taxonomy" id="2652286"/>
    <lineage>
        <taxon>Bacteria</taxon>
        <taxon>Bacillati</taxon>
        <taxon>Bacillota</taxon>
        <taxon>Erysipelotrichia</taxon>
        <taxon>Erysipelotrichales</taxon>
        <taxon>Coprobacillaceae</taxon>
        <taxon>Sharpea</taxon>
    </lineage>
</organism>
<sequence length="237" mass="26615">MHIKLRKFIASILAFVLSISVVGFKEISRIYAYESNKSEIDRIVLTNNELTTYKGLDIAKHQYDMTKMNEKERDLYNILLEKEYERQESSLDKQGVSKEEFINELKMILGNDYLVKQDSMIKYKAKGKKKATRLISVGALGSALNIVITATLIATGVGSIGELVKKLGKQGAKKWVKKHLSSKIVSVLTRVGAKTLGKWIGSFVVSIIDTYLDPGTFLAKKFDSVDIVPNSGYIELW</sequence>
<comment type="caution">
    <text evidence="1">The sequence shown here is derived from an EMBL/GenBank/DDBJ whole genome shotgun (WGS) entry which is preliminary data.</text>
</comment>
<keyword evidence="2" id="KW-1185">Reference proteome</keyword>
<evidence type="ECO:0000313" key="1">
    <source>
        <dbReference type="EMBL" id="MST88795.1"/>
    </source>
</evidence>
<dbReference type="RefSeq" id="WP_154514804.1">
    <property type="nucleotide sequence ID" value="NZ_VUNM01000006.1"/>
</dbReference>